<evidence type="ECO:0000313" key="2">
    <source>
        <dbReference type="Proteomes" id="UP000594118"/>
    </source>
</evidence>
<gene>
    <name evidence="1" type="ORF">F3W81_14905</name>
</gene>
<dbReference type="Proteomes" id="UP000594118">
    <property type="component" value="Chromosome"/>
</dbReference>
<evidence type="ECO:0000313" key="1">
    <source>
        <dbReference type="EMBL" id="QOL82003.1"/>
    </source>
</evidence>
<reference evidence="1 2" key="1">
    <citation type="submission" date="2019-10" db="EMBL/GenBank/DDBJ databases">
        <title>Pseudopuniceibacterium sp. HQ09 islated from Antarctica.</title>
        <authorList>
            <person name="Liao L."/>
            <person name="Su S."/>
            <person name="Chen B."/>
            <person name="Yu Y."/>
        </authorList>
    </citation>
    <scope>NUCLEOTIDE SEQUENCE [LARGE SCALE GENOMIC DNA]</scope>
    <source>
        <strain evidence="1 2">HQ09</strain>
    </source>
</reference>
<protein>
    <submittedName>
        <fullName evidence="1">Uncharacterized protein</fullName>
    </submittedName>
</protein>
<sequence length="618" mass="67357">MFWYGFSALVVIGLSYAFYREGSQSEPRMFTRAEWHRMGGFVAVVGTIVAAELLVPSTRWTGLPPPPRIEPARYIDDLRWSEGALTFHDLADRHPWAWAFGTTDRAEVEQRIKGDLDLAAAQMEKNRERQPFLSSMALYAGVYAEDDANYAVFSEGLTLAFKDLDALFRSTGSSAGTRVTVAKADAFIAVHLKAAADVAQTVASKASADADKAFDDYVTLHDTAASEPPDPVRKRLADLKFDAWAARLAARSPGDAIERGLQDVEEMSRQMSSIQALPDFGVPLPVYEQKLTVPADKVSLRIPPAVWSATAALNALQDAVTGRKRAGPLATEEYRCVLASDDAAGTPGVQMLCEAALGLPIDYDLTAQSCGDGIAWASCRESWIFPHLNVVYRKGSFTVYAPKPAAPAPQTPALTQWVATWDGVERPLAPSATFAWDGETDVLGALALRQDPAAGVRDLRIWRDYRDETAITQPDAHAFRSVEIPATTLTTRNESAPQFLALGTSRVSPPDPADTRLQVVRRALEGRQDLLAFLASQTFSSSPENSDPDLPVSGLSPKCEYHRTPYGIPVDIENVAALEVRMSIAEGSICDAMRAYGLLLDSLVRSAARGSWFWLMSL</sequence>
<keyword evidence="2" id="KW-1185">Reference proteome</keyword>
<dbReference type="EMBL" id="CP045201">
    <property type="protein sequence ID" value="QOL82003.1"/>
    <property type="molecule type" value="Genomic_DNA"/>
</dbReference>
<dbReference type="AlphaFoldDB" id="A0A7L9WPY0"/>
<dbReference type="RefSeq" id="WP_193079917.1">
    <property type="nucleotide sequence ID" value="NZ_CP045201.1"/>
</dbReference>
<accession>A0A7L9WPY0</accession>
<dbReference type="KEGG" id="pshq:F3W81_14905"/>
<organism evidence="1 2">
    <name type="scientific">Pseudooceanicola spongiae</name>
    <dbReference type="NCBI Taxonomy" id="2613965"/>
    <lineage>
        <taxon>Bacteria</taxon>
        <taxon>Pseudomonadati</taxon>
        <taxon>Pseudomonadota</taxon>
        <taxon>Alphaproteobacteria</taxon>
        <taxon>Rhodobacterales</taxon>
        <taxon>Paracoccaceae</taxon>
        <taxon>Pseudooceanicola</taxon>
    </lineage>
</organism>
<proteinExistence type="predicted"/>
<name>A0A7L9WPY0_9RHOB</name>